<evidence type="ECO:0000313" key="10">
    <source>
        <dbReference type="EMBL" id="KAJ8775156.1"/>
    </source>
</evidence>
<keyword evidence="1" id="KW-0433">Leucine-rich repeat</keyword>
<name>A0AAV8U8E5_9ROSI</name>
<dbReference type="Pfam" id="PF18052">
    <property type="entry name" value="Rx_N"/>
    <property type="match status" value="1"/>
</dbReference>
<dbReference type="InterPro" id="IPR036388">
    <property type="entry name" value="WH-like_DNA-bd_sf"/>
</dbReference>
<evidence type="ECO:0000256" key="4">
    <source>
        <dbReference type="ARBA" id="ARBA00022821"/>
    </source>
</evidence>
<dbReference type="SUPFAM" id="SSF52047">
    <property type="entry name" value="RNI-like"/>
    <property type="match status" value="1"/>
</dbReference>
<evidence type="ECO:0000259" key="9">
    <source>
        <dbReference type="Pfam" id="PF25019"/>
    </source>
</evidence>
<dbReference type="Gene3D" id="1.10.8.430">
    <property type="entry name" value="Helical domain of apoptotic protease-activating factors"/>
    <property type="match status" value="1"/>
</dbReference>
<dbReference type="Gene3D" id="3.80.10.10">
    <property type="entry name" value="Ribonuclease Inhibitor"/>
    <property type="match status" value="3"/>
</dbReference>
<dbReference type="InterPro" id="IPR041118">
    <property type="entry name" value="Rx_N"/>
</dbReference>
<dbReference type="InterPro" id="IPR002182">
    <property type="entry name" value="NB-ARC"/>
</dbReference>
<evidence type="ECO:0000259" key="8">
    <source>
        <dbReference type="Pfam" id="PF23559"/>
    </source>
</evidence>
<dbReference type="EMBL" id="JAIWQS010000001">
    <property type="protein sequence ID" value="KAJ8775156.1"/>
    <property type="molecule type" value="Genomic_DNA"/>
</dbReference>
<dbReference type="GO" id="GO:0051707">
    <property type="term" value="P:response to other organism"/>
    <property type="evidence" value="ECO:0007669"/>
    <property type="project" value="UniProtKB-ARBA"/>
</dbReference>
<dbReference type="InterPro" id="IPR032675">
    <property type="entry name" value="LRR_dom_sf"/>
</dbReference>
<evidence type="ECO:0000259" key="7">
    <source>
        <dbReference type="Pfam" id="PF18052"/>
    </source>
</evidence>
<dbReference type="Pfam" id="PF25019">
    <property type="entry name" value="LRR_R13L1-DRL21"/>
    <property type="match status" value="1"/>
</dbReference>
<keyword evidence="11" id="KW-1185">Reference proteome</keyword>
<evidence type="ECO:0000256" key="1">
    <source>
        <dbReference type="ARBA" id="ARBA00022614"/>
    </source>
</evidence>
<organism evidence="10 11">
    <name type="scientific">Erythroxylum novogranatense</name>
    <dbReference type="NCBI Taxonomy" id="1862640"/>
    <lineage>
        <taxon>Eukaryota</taxon>
        <taxon>Viridiplantae</taxon>
        <taxon>Streptophyta</taxon>
        <taxon>Embryophyta</taxon>
        <taxon>Tracheophyta</taxon>
        <taxon>Spermatophyta</taxon>
        <taxon>Magnoliopsida</taxon>
        <taxon>eudicotyledons</taxon>
        <taxon>Gunneridae</taxon>
        <taxon>Pentapetalae</taxon>
        <taxon>rosids</taxon>
        <taxon>fabids</taxon>
        <taxon>Malpighiales</taxon>
        <taxon>Erythroxylaceae</taxon>
        <taxon>Erythroxylum</taxon>
    </lineage>
</organism>
<dbReference type="Pfam" id="PF00931">
    <property type="entry name" value="NB-ARC"/>
    <property type="match status" value="1"/>
</dbReference>
<evidence type="ECO:0008006" key="12">
    <source>
        <dbReference type="Google" id="ProtNLM"/>
    </source>
</evidence>
<dbReference type="InterPro" id="IPR042197">
    <property type="entry name" value="Apaf_helical"/>
</dbReference>
<dbReference type="PRINTS" id="PR00364">
    <property type="entry name" value="DISEASERSIST"/>
</dbReference>
<dbReference type="InterPro" id="IPR003591">
    <property type="entry name" value="Leu-rich_rpt_typical-subtyp"/>
</dbReference>
<dbReference type="Pfam" id="PF23559">
    <property type="entry name" value="WHD_DRP"/>
    <property type="match status" value="1"/>
</dbReference>
<evidence type="ECO:0000256" key="2">
    <source>
        <dbReference type="ARBA" id="ARBA00022737"/>
    </source>
</evidence>
<dbReference type="SMART" id="SM00369">
    <property type="entry name" value="LRR_TYP"/>
    <property type="match status" value="3"/>
</dbReference>
<dbReference type="InterPro" id="IPR056789">
    <property type="entry name" value="LRR_R13L1-DRL21"/>
</dbReference>
<keyword evidence="3" id="KW-0547">Nucleotide-binding</keyword>
<gene>
    <name evidence="10" type="ORF">K2173_020160</name>
</gene>
<keyword evidence="2" id="KW-0677">Repeat</keyword>
<evidence type="ECO:0000256" key="5">
    <source>
        <dbReference type="ARBA" id="ARBA00022840"/>
    </source>
</evidence>
<feature type="domain" description="R13L1/DRL21-like LRR repeat region" evidence="9">
    <location>
        <begin position="683"/>
        <end position="807"/>
    </location>
</feature>
<feature type="domain" description="NB-ARC" evidence="6">
    <location>
        <begin position="174"/>
        <end position="346"/>
    </location>
</feature>
<dbReference type="InterPro" id="IPR027417">
    <property type="entry name" value="P-loop_NTPase"/>
</dbReference>
<dbReference type="SUPFAM" id="SSF52058">
    <property type="entry name" value="L domain-like"/>
    <property type="match status" value="1"/>
</dbReference>
<proteinExistence type="predicted"/>
<dbReference type="PANTHER" id="PTHR36766">
    <property type="entry name" value="PLANT BROAD-SPECTRUM MILDEW RESISTANCE PROTEIN RPW8"/>
    <property type="match status" value="1"/>
</dbReference>
<accession>A0AAV8U8E5</accession>
<dbReference type="Gene3D" id="3.40.50.300">
    <property type="entry name" value="P-loop containing nucleotide triphosphate hydrolases"/>
    <property type="match status" value="1"/>
</dbReference>
<dbReference type="Proteomes" id="UP001159364">
    <property type="component" value="Linkage Group LG01"/>
</dbReference>
<dbReference type="InterPro" id="IPR058922">
    <property type="entry name" value="WHD_DRP"/>
</dbReference>
<evidence type="ECO:0000259" key="6">
    <source>
        <dbReference type="Pfam" id="PF00931"/>
    </source>
</evidence>
<dbReference type="PANTHER" id="PTHR36766:SF31">
    <property type="entry name" value="DISEASE RESISTANCE RPP13-LIKE PROTEIN 1"/>
    <property type="match status" value="1"/>
</dbReference>
<dbReference type="SUPFAM" id="SSF52540">
    <property type="entry name" value="P-loop containing nucleoside triphosphate hydrolases"/>
    <property type="match status" value="1"/>
</dbReference>
<dbReference type="Gene3D" id="1.20.5.4130">
    <property type="match status" value="1"/>
</dbReference>
<protein>
    <recommendedName>
        <fullName evidence="12">Disease resistance RPP13-like protein 1</fullName>
    </recommendedName>
</protein>
<comment type="caution">
    <text evidence="10">The sequence shown here is derived from an EMBL/GenBank/DDBJ whole genome shotgun (WGS) entry which is preliminary data.</text>
</comment>
<dbReference type="GO" id="GO:0005524">
    <property type="term" value="F:ATP binding"/>
    <property type="evidence" value="ECO:0007669"/>
    <property type="project" value="UniProtKB-KW"/>
</dbReference>
<keyword evidence="4" id="KW-0611">Plant defense</keyword>
<dbReference type="GO" id="GO:0043531">
    <property type="term" value="F:ADP binding"/>
    <property type="evidence" value="ECO:0007669"/>
    <property type="project" value="InterPro"/>
</dbReference>
<feature type="domain" description="Disease resistance N-terminal" evidence="7">
    <location>
        <begin position="10"/>
        <end position="101"/>
    </location>
</feature>
<evidence type="ECO:0000256" key="3">
    <source>
        <dbReference type="ARBA" id="ARBA00022741"/>
    </source>
</evidence>
<dbReference type="GO" id="GO:0006952">
    <property type="term" value="P:defense response"/>
    <property type="evidence" value="ECO:0007669"/>
    <property type="project" value="UniProtKB-KW"/>
</dbReference>
<feature type="domain" description="Disease resistance protein winged helix" evidence="8">
    <location>
        <begin position="429"/>
        <end position="494"/>
    </location>
</feature>
<dbReference type="FunFam" id="3.40.50.300:FF:001091">
    <property type="entry name" value="Probable disease resistance protein At1g61300"/>
    <property type="match status" value="1"/>
</dbReference>
<sequence>MAAALVGGAFLSASLQVLFDRLASPKVVDFFKGRKLNSKLLEKLKITMRSVKVLLDDAEEKQITDGDVRKWLDDLKDAFYEADDLLDKIAYAALSSETEAGPQNRIDRFWKFISSQGPLEREIESKLVEILENLAYLVDQKSALGLKERLGEKLSSRKVQTSSVMDESEVYGRQKDKEVIIELLLSDDANCNNLGLIPIVGMGGIGKTTLAQSVYNDSRVKERYGFKAWIYVSEEFDVLKVTRNILDGISSKMHDFNTLDQFQVALKNQLSDKKFLLVLDDVWNDNYDHWDILLKPLKVGAKGSKIIITTRLQSVASVMNVVQTHHLNELSYEECWLLFSKHAFDGRSFGAYPTLEKIGKEIVRKCNGLPLAAKSLGGLLRSKEKPEEWERVLKNDIWNLPKDNIIPALRLSYHFLPSRLKQCFAYCAIFRKGYRFIKEELVLLWMGEGFLGQAGFNMETEVIGEEYFDDLVSRSFFNPNRGVFIMHDLINDLARSVSGEFCVRFDDDDDSCKVTLTPRTRHLSYALRKSLLPNKSEAIATAPLVRTFLSLRTNSNNIDAKVIYDILPKLERLRVVSLYGYPSISKLHDSIGNLKHLRHLNLSGTSIEILPESLCCLYNLEILLLVQCDKLVELPLKLGNLTNLCVLDIEGTHLQKMPPQMGKLLKLQKLSYFMIGKESRTSIQELGNLRQLRGLLVIRNLQNVMDVGEALKANIKGKIHLRELELVWEGDVDDSVHARCLLEQLEPHENVETLTIRRYGGTRFPDWIDGGSPLLRVVTLKLNGCRNCCQLPPLGQLVHLKKLSITDFSGIVSIGPEFYGRCTSMKKPFQCLEVLRFENMPQWQEWVVCGNEEEVFHLLQELYIINCPAFNQSLPQYLPSLITLQIRKGERLVTSLPTIPRILNIDFDDLSLSNGFRLLASRSQSPLIERIEQLGCCGLLNTLEEVEIRQCDFLKCFPLESFSNLKHLHIVDCPNFEAIKGNWISLLSLEIKKCPNLVSFLEVGQKKTNLQKLRLEDCSNFKWLPESMNSLLYSLEELFIRNCPKLESFPNGGLPLKLQRLEIVGCTELINGRNQWNLYCLPSLLHFVISGYRHEECFPEESLLPPTLTYLKIKDFPNLKSLEYKGIQHLTSLQTLTVDGCPELRLLPEETLPSSLISLYIRDLQNLESIVNNKIQHLSNLKDLSVSNCPKLKSVPEEGLPFTITSLQISNFADLESLNSKGLQSLTSLDELFIQNCPKLQSLSEEGLPSSLSFLFIFKCPLLKKRCEREKGEDWPKISHISRIRVY</sequence>
<keyword evidence="5" id="KW-0067">ATP-binding</keyword>
<evidence type="ECO:0000313" key="11">
    <source>
        <dbReference type="Proteomes" id="UP001159364"/>
    </source>
</evidence>
<reference evidence="10 11" key="1">
    <citation type="submission" date="2021-09" db="EMBL/GenBank/DDBJ databases">
        <title>Genomic insights and catalytic innovation underlie evolution of tropane alkaloids biosynthesis.</title>
        <authorList>
            <person name="Wang Y.-J."/>
            <person name="Tian T."/>
            <person name="Huang J.-P."/>
            <person name="Huang S.-X."/>
        </authorList>
    </citation>
    <scope>NUCLEOTIDE SEQUENCE [LARGE SCALE GENOMIC DNA]</scope>
    <source>
        <strain evidence="10">KIB-2018</strain>
        <tissue evidence="10">Leaf</tissue>
    </source>
</reference>
<dbReference type="Gene3D" id="1.10.10.10">
    <property type="entry name" value="Winged helix-like DNA-binding domain superfamily/Winged helix DNA-binding domain"/>
    <property type="match status" value="1"/>
</dbReference>